<feature type="transmembrane region" description="Helical" evidence="2">
    <location>
        <begin position="222"/>
        <end position="240"/>
    </location>
</feature>
<feature type="compositionally biased region" description="Polar residues" evidence="1">
    <location>
        <begin position="644"/>
        <end position="657"/>
    </location>
</feature>
<proteinExistence type="predicted"/>
<dbReference type="Proteomes" id="UP000559256">
    <property type="component" value="Unassembled WGS sequence"/>
</dbReference>
<feature type="compositionally biased region" description="Low complexity" evidence="1">
    <location>
        <begin position="466"/>
        <end position="477"/>
    </location>
</feature>
<feature type="compositionally biased region" description="Low complexity" evidence="1">
    <location>
        <begin position="409"/>
        <end position="419"/>
    </location>
</feature>
<gene>
    <name evidence="3" type="ORF">D9758_006921</name>
</gene>
<evidence type="ECO:0000313" key="3">
    <source>
        <dbReference type="EMBL" id="KAF5370392.1"/>
    </source>
</evidence>
<feature type="compositionally biased region" description="Acidic residues" evidence="1">
    <location>
        <begin position="493"/>
        <end position="505"/>
    </location>
</feature>
<feature type="transmembrane region" description="Helical" evidence="2">
    <location>
        <begin position="26"/>
        <end position="42"/>
    </location>
</feature>
<feature type="region of interest" description="Disordered" evidence="1">
    <location>
        <begin position="367"/>
        <end position="708"/>
    </location>
</feature>
<name>A0A8H5GSN2_9AGAR</name>
<feature type="compositionally biased region" description="Acidic residues" evidence="1">
    <location>
        <begin position="658"/>
        <end position="675"/>
    </location>
</feature>
<feature type="compositionally biased region" description="Polar residues" evidence="1">
    <location>
        <begin position="320"/>
        <end position="329"/>
    </location>
</feature>
<feature type="transmembrane region" description="Helical" evidence="2">
    <location>
        <begin position="95"/>
        <end position="118"/>
    </location>
</feature>
<keyword evidence="2" id="KW-1133">Transmembrane helix</keyword>
<dbReference type="EMBL" id="JAACJM010000011">
    <property type="protein sequence ID" value="KAF5370392.1"/>
    <property type="molecule type" value="Genomic_DNA"/>
</dbReference>
<feature type="transmembrane region" description="Helical" evidence="2">
    <location>
        <begin position="125"/>
        <end position="147"/>
    </location>
</feature>
<dbReference type="OrthoDB" id="2964254at2759"/>
<protein>
    <submittedName>
        <fullName evidence="3">Uncharacterized protein</fullName>
    </submittedName>
</protein>
<feature type="region of interest" description="Disordered" evidence="1">
    <location>
        <begin position="301"/>
        <end position="347"/>
    </location>
</feature>
<evidence type="ECO:0000256" key="1">
    <source>
        <dbReference type="SAM" id="MobiDB-lite"/>
    </source>
</evidence>
<feature type="compositionally biased region" description="Polar residues" evidence="1">
    <location>
        <begin position="518"/>
        <end position="539"/>
    </location>
</feature>
<feature type="transmembrane region" description="Helical" evidence="2">
    <location>
        <begin position="54"/>
        <end position="75"/>
    </location>
</feature>
<feature type="compositionally biased region" description="Polar residues" evidence="1">
    <location>
        <begin position="575"/>
        <end position="591"/>
    </location>
</feature>
<feature type="transmembrane region" description="Helical" evidence="2">
    <location>
        <begin position="167"/>
        <end position="185"/>
    </location>
</feature>
<accession>A0A8H5GSN2</accession>
<comment type="caution">
    <text evidence="3">The sequence shown here is derived from an EMBL/GenBank/DDBJ whole genome shotgun (WGS) entry which is preliminary data.</text>
</comment>
<feature type="compositionally biased region" description="Acidic residues" evidence="1">
    <location>
        <begin position="690"/>
        <end position="708"/>
    </location>
</feature>
<keyword evidence="4" id="KW-1185">Reference proteome</keyword>
<evidence type="ECO:0000313" key="4">
    <source>
        <dbReference type="Proteomes" id="UP000559256"/>
    </source>
</evidence>
<feature type="transmembrane region" description="Helical" evidence="2">
    <location>
        <begin position="260"/>
        <end position="281"/>
    </location>
</feature>
<feature type="compositionally biased region" description="Pro residues" evidence="1">
    <location>
        <begin position="478"/>
        <end position="487"/>
    </location>
</feature>
<reference evidence="3 4" key="1">
    <citation type="journal article" date="2020" name="ISME J.">
        <title>Uncovering the hidden diversity of litter-decomposition mechanisms in mushroom-forming fungi.</title>
        <authorList>
            <person name="Floudas D."/>
            <person name="Bentzer J."/>
            <person name="Ahren D."/>
            <person name="Johansson T."/>
            <person name="Persson P."/>
            <person name="Tunlid A."/>
        </authorList>
    </citation>
    <scope>NUCLEOTIDE SEQUENCE [LARGE SCALE GENOMIC DNA]</scope>
    <source>
        <strain evidence="3 4">CBS 291.85</strain>
    </source>
</reference>
<feature type="compositionally biased region" description="Low complexity" evidence="1">
    <location>
        <begin position="607"/>
        <end position="622"/>
    </location>
</feature>
<organism evidence="3 4">
    <name type="scientific">Tetrapyrgos nigripes</name>
    <dbReference type="NCBI Taxonomy" id="182062"/>
    <lineage>
        <taxon>Eukaryota</taxon>
        <taxon>Fungi</taxon>
        <taxon>Dikarya</taxon>
        <taxon>Basidiomycota</taxon>
        <taxon>Agaricomycotina</taxon>
        <taxon>Agaricomycetes</taxon>
        <taxon>Agaricomycetidae</taxon>
        <taxon>Agaricales</taxon>
        <taxon>Marasmiineae</taxon>
        <taxon>Marasmiaceae</taxon>
        <taxon>Tetrapyrgos</taxon>
    </lineage>
</organism>
<dbReference type="AlphaFoldDB" id="A0A8H5GSN2"/>
<feature type="compositionally biased region" description="Basic residues" evidence="1">
    <location>
        <begin position="451"/>
        <end position="460"/>
    </location>
</feature>
<sequence length="708" mass="76788">MSSAPPAAAIFTLENTYGSFSITKDVSAILLGCLTVQTYLYFRNFPRDAIAVKLLVLMIWALELASYAVSSRLIYTSTVLDFGNVIGLLRYPDNLSIVLWLCAASIAFMESFYIVYICDIVGRRLLTICLSLLALCITWLRCIGWLVIAIRIRRELSGFDWLLKVELASGMVVEILIAGTVGWFLRKRIVGSDTDGAERSRQWQSVEELDGPFKWVAWVVRWSLQTGALAAIVSVVNLAMNPSNANPCNESFSSPDNFPVTYLHVILFVLVVLFIGLVNVLSKVLSNCFLSSTNGRKNLQGSSDFPAYRVNSGPPDPESASRTTRNQNIESRDGPTTTTSSGNSGSNRITTALRAFIRELNLFDLASSNSPNPRVNLNEEWAGRRELGESDPERARAQSHPEMQMHMVQLQGQQQQLGQNSSTTSGPLPVTITTLATPGPAGGLPMSITRTKNRHDHRNPKPGPGPSTSTPISTSARRPPPPPPHLPQPQSESDLDLGDSGLEIEEVPREPRGVTYATVPSTSQSARTQSISTSLQVHPSSESSSSQSGPDLDPQTQNRRGNGKARRGQKLVLANTGTGSSSHTRTDTLSSALGGRTSMDSLPSYRSRATTPAPLSPTTSRPVETGALALVEKRALPLPPLPSIEQQQSHGHSVTNSEEAEDAEEDAEEPKEEEGEGKGKGKGKGKDGDGDGEEDGDRQQEEDEKGRM</sequence>
<keyword evidence="2" id="KW-0812">Transmembrane</keyword>
<feature type="compositionally biased region" description="Polar residues" evidence="1">
    <location>
        <begin position="420"/>
        <end position="436"/>
    </location>
</feature>
<keyword evidence="2" id="KW-0472">Membrane</keyword>
<feature type="compositionally biased region" description="Basic and acidic residues" evidence="1">
    <location>
        <begin position="381"/>
        <end position="396"/>
    </location>
</feature>
<feature type="compositionally biased region" description="Basic and acidic residues" evidence="1">
    <location>
        <begin position="676"/>
        <end position="689"/>
    </location>
</feature>
<feature type="compositionally biased region" description="Low complexity" evidence="1">
    <location>
        <begin position="336"/>
        <end position="347"/>
    </location>
</feature>
<evidence type="ECO:0000256" key="2">
    <source>
        <dbReference type="SAM" id="Phobius"/>
    </source>
</evidence>